<proteinExistence type="predicted"/>
<keyword evidence="2" id="KW-1185">Reference proteome</keyword>
<accession>A0ABX5BUY5</accession>
<organism evidence="1 2">
    <name type="scientific">Xanthomonas bromi</name>
    <dbReference type="NCBI Taxonomy" id="56449"/>
    <lineage>
        <taxon>Bacteria</taxon>
        <taxon>Pseudomonadati</taxon>
        <taxon>Pseudomonadota</taxon>
        <taxon>Gammaproteobacteria</taxon>
        <taxon>Lysobacterales</taxon>
        <taxon>Lysobacteraceae</taxon>
        <taxon>Xanthomonas</taxon>
    </lineage>
</organism>
<dbReference type="EMBL" id="MDCE01000003">
    <property type="protein sequence ID" value="PPV08542.1"/>
    <property type="molecule type" value="Genomic_DNA"/>
</dbReference>
<evidence type="ECO:0000313" key="1">
    <source>
        <dbReference type="EMBL" id="PPV08542.1"/>
    </source>
</evidence>
<evidence type="ECO:0000313" key="2">
    <source>
        <dbReference type="Proteomes" id="UP000239710"/>
    </source>
</evidence>
<sequence length="59" mass="6597">MVSDPLAHAVGRHARGLLQRFDKQRSTRLILVVKFAGDSNDLSGFVRVCPVEIPQPSYF</sequence>
<gene>
    <name evidence="1" type="ORF">XbrCFBP1976_01950</name>
</gene>
<comment type="caution">
    <text evidence="1">The sequence shown here is derived from an EMBL/GenBank/DDBJ whole genome shotgun (WGS) entry which is preliminary data.</text>
</comment>
<reference evidence="1 2" key="1">
    <citation type="submission" date="2016-08" db="EMBL/GenBank/DDBJ databases">
        <title>Evolution of the type three secretion system and type three effector repertoires in Xanthomonas.</title>
        <authorList>
            <person name="Merda D."/>
            <person name="Briand M."/>
            <person name="Bosis E."/>
            <person name="Rousseau C."/>
            <person name="Portier P."/>
            <person name="Jacques M.-A."/>
            <person name="Fischer-Le Saux M."/>
        </authorList>
    </citation>
    <scope>NUCLEOTIDE SEQUENCE [LARGE SCALE GENOMIC DNA]</scope>
    <source>
        <strain evidence="1 2">CFBP1976</strain>
    </source>
</reference>
<name>A0ABX5BUY5_9XANT</name>
<dbReference type="Proteomes" id="UP000239710">
    <property type="component" value="Unassembled WGS sequence"/>
</dbReference>
<protein>
    <submittedName>
        <fullName evidence="1">Uncharacterized protein</fullName>
    </submittedName>
</protein>